<dbReference type="InterPro" id="IPR050832">
    <property type="entry name" value="Bact_Acetyltransf"/>
</dbReference>
<dbReference type="RefSeq" id="WP_013015693.1">
    <property type="nucleotide sequence ID" value="NC_013947.1"/>
</dbReference>
<keyword evidence="1 4" id="KW-0808">Transferase</keyword>
<dbReference type="GO" id="GO:0016747">
    <property type="term" value="F:acyltransferase activity, transferring groups other than amino-acyl groups"/>
    <property type="evidence" value="ECO:0007669"/>
    <property type="project" value="InterPro"/>
</dbReference>
<dbReference type="EMBL" id="CP001778">
    <property type="protein sequence ID" value="ADD40122.1"/>
    <property type="molecule type" value="Genomic_DNA"/>
</dbReference>
<evidence type="ECO:0000259" key="3">
    <source>
        <dbReference type="PROSITE" id="PS51186"/>
    </source>
</evidence>
<dbReference type="HOGENOM" id="CLU_013985_11_6_11"/>
<dbReference type="Gene3D" id="3.40.630.30">
    <property type="match status" value="1"/>
</dbReference>
<dbReference type="OrthoDB" id="3174517at2"/>
<dbReference type="AlphaFoldDB" id="D3Q4G2"/>
<protein>
    <submittedName>
        <fullName evidence="4">GCN5-related N-acetyltransferase</fullName>
    </submittedName>
</protein>
<dbReference type="PROSITE" id="PS51186">
    <property type="entry name" value="GNAT"/>
    <property type="match status" value="1"/>
</dbReference>
<dbReference type="InterPro" id="IPR016181">
    <property type="entry name" value="Acyl_CoA_acyltransferase"/>
</dbReference>
<name>D3Q4G2_STANL</name>
<organism evidence="4 5">
    <name type="scientific">Stackebrandtia nassauensis (strain DSM 44728 / CIP 108903 / NRRL B-16338 / NBRC 102104 / LLR-40K-21)</name>
    <dbReference type="NCBI Taxonomy" id="446470"/>
    <lineage>
        <taxon>Bacteria</taxon>
        <taxon>Bacillati</taxon>
        <taxon>Actinomycetota</taxon>
        <taxon>Actinomycetes</taxon>
        <taxon>Glycomycetales</taxon>
        <taxon>Glycomycetaceae</taxon>
        <taxon>Stackebrandtia</taxon>
    </lineage>
</organism>
<dbReference type="PANTHER" id="PTHR43877:SF2">
    <property type="entry name" value="AMINOALKYLPHOSPHONATE N-ACETYLTRANSFERASE-RELATED"/>
    <property type="match status" value="1"/>
</dbReference>
<dbReference type="STRING" id="446470.Snas_0405"/>
<dbReference type="InterPro" id="IPR000182">
    <property type="entry name" value="GNAT_dom"/>
</dbReference>
<feature type="domain" description="N-acetyltransferase" evidence="3">
    <location>
        <begin position="6"/>
        <end position="163"/>
    </location>
</feature>
<proteinExistence type="predicted"/>
<sequence length="165" mass="18201">MPNWTIKPEPIGAPDVDDVMEQYFDEMGRRVLGREATETEKRAALTADPNDKLAPPRGLFLVARDPDGEFLGCAGVRLLPADPRTAELKRMFVHPAGRGAGLGRGLLLAVEDAARTLGAKRIVCETNTKLTEARTLYTRNGYAETEPYEGHGKADHWFAKDLDRP</sequence>
<keyword evidence="5" id="KW-1185">Reference proteome</keyword>
<dbReference type="eggNOG" id="COG0456">
    <property type="taxonomic scope" value="Bacteria"/>
</dbReference>
<dbReference type="CDD" id="cd04301">
    <property type="entry name" value="NAT_SF"/>
    <property type="match status" value="1"/>
</dbReference>
<keyword evidence="2" id="KW-0012">Acyltransferase</keyword>
<evidence type="ECO:0000256" key="2">
    <source>
        <dbReference type="ARBA" id="ARBA00023315"/>
    </source>
</evidence>
<dbReference type="Proteomes" id="UP000000844">
    <property type="component" value="Chromosome"/>
</dbReference>
<gene>
    <name evidence="4" type="ordered locus">Snas_0405</name>
</gene>
<reference evidence="4 5" key="1">
    <citation type="journal article" date="2009" name="Stand. Genomic Sci.">
        <title>Complete genome sequence of Stackebrandtia nassauensis type strain (LLR-40K-21).</title>
        <authorList>
            <person name="Munk C."/>
            <person name="Lapidus A."/>
            <person name="Copeland A."/>
            <person name="Jando M."/>
            <person name="Mayilraj S."/>
            <person name="Glavina Del Rio T."/>
            <person name="Nolan M."/>
            <person name="Chen F."/>
            <person name="Lucas S."/>
            <person name="Tice H."/>
            <person name="Cheng J.F."/>
            <person name="Han C."/>
            <person name="Detter J.C."/>
            <person name="Bruce D."/>
            <person name="Goodwin L."/>
            <person name="Chain P."/>
            <person name="Pitluck S."/>
            <person name="Goker M."/>
            <person name="Ovchinikova G."/>
            <person name="Pati A."/>
            <person name="Ivanova N."/>
            <person name="Mavromatis K."/>
            <person name="Chen A."/>
            <person name="Palaniappan K."/>
            <person name="Land M."/>
            <person name="Hauser L."/>
            <person name="Chang Y.J."/>
            <person name="Jeffries C.D."/>
            <person name="Bristow J."/>
            <person name="Eisen J.A."/>
            <person name="Markowitz V."/>
            <person name="Hugenholtz P."/>
            <person name="Kyrpides N.C."/>
            <person name="Klenk H.P."/>
        </authorList>
    </citation>
    <scope>NUCLEOTIDE SEQUENCE [LARGE SCALE GENOMIC DNA]</scope>
    <source>
        <strain evidence="5">DSM 44728 / CIP 108903 / NRRL B-16338 / NBRC 102104 / LLR-40K-21</strain>
    </source>
</reference>
<dbReference type="SUPFAM" id="SSF55729">
    <property type="entry name" value="Acyl-CoA N-acyltransferases (Nat)"/>
    <property type="match status" value="1"/>
</dbReference>
<evidence type="ECO:0000313" key="5">
    <source>
        <dbReference type="Proteomes" id="UP000000844"/>
    </source>
</evidence>
<dbReference type="Pfam" id="PF00583">
    <property type="entry name" value="Acetyltransf_1"/>
    <property type="match status" value="1"/>
</dbReference>
<evidence type="ECO:0000256" key="1">
    <source>
        <dbReference type="ARBA" id="ARBA00022679"/>
    </source>
</evidence>
<dbReference type="PANTHER" id="PTHR43877">
    <property type="entry name" value="AMINOALKYLPHOSPHONATE N-ACETYLTRANSFERASE-RELATED-RELATED"/>
    <property type="match status" value="1"/>
</dbReference>
<evidence type="ECO:0000313" key="4">
    <source>
        <dbReference type="EMBL" id="ADD40122.1"/>
    </source>
</evidence>
<accession>D3Q4G2</accession>
<dbReference type="KEGG" id="sna:Snas_0405"/>